<evidence type="ECO:0000259" key="2">
    <source>
        <dbReference type="Pfam" id="PF15526"/>
    </source>
</evidence>
<dbReference type="InterPro" id="IPR028190">
    <property type="entry name" value="Ntox21"/>
</dbReference>
<dbReference type="OrthoDB" id="9152838at2"/>
<evidence type="ECO:0000313" key="3">
    <source>
        <dbReference type="EMBL" id="KAA8886368.1"/>
    </source>
</evidence>
<protein>
    <recommendedName>
        <fullName evidence="2">Novel toxin 21 domain-containing protein</fullName>
    </recommendedName>
</protein>
<dbReference type="EMBL" id="VXLC01000013">
    <property type="protein sequence ID" value="KAA8886368.1"/>
    <property type="molecule type" value="Genomic_DNA"/>
</dbReference>
<feature type="domain" description="Novel toxin 21" evidence="2">
    <location>
        <begin position="69"/>
        <end position="139"/>
    </location>
</feature>
<dbReference type="Gene3D" id="3.10.380.20">
    <property type="entry name" value="Novel toxin 21 (CdiA), C-terminal domain"/>
    <property type="match status" value="1"/>
</dbReference>
<gene>
    <name evidence="3" type="ORF">F3087_24335</name>
</gene>
<evidence type="ECO:0000256" key="1">
    <source>
        <dbReference type="SAM" id="SignalP"/>
    </source>
</evidence>
<comment type="caution">
    <text evidence="3">The sequence shown here is derived from an EMBL/GenBank/DDBJ whole genome shotgun (WGS) entry which is preliminary data.</text>
</comment>
<evidence type="ECO:0000313" key="4">
    <source>
        <dbReference type="Proteomes" id="UP000323876"/>
    </source>
</evidence>
<accession>A0A5N0EAB0</accession>
<keyword evidence="4" id="KW-1185">Reference proteome</keyword>
<dbReference type="InterPro" id="IPR038181">
    <property type="entry name" value="Ntox21_sf"/>
</dbReference>
<dbReference type="RefSeq" id="WP_150404349.1">
    <property type="nucleotide sequence ID" value="NZ_VXLC01000013.1"/>
</dbReference>
<dbReference type="AlphaFoldDB" id="A0A5N0EAB0"/>
<sequence>MKTIRKSFVALLFAALPLVALTSTQAAAAPGSDSPALAAPIAVETDAPGVPFGFQAVAGKRFNDGEDRAAAQDLGYAEAKVGKSHGCLIFKHSKKNLYITQDVDGHNGGRWKMASSPEGLGSKQTRMGTYDEDLNRIGD</sequence>
<dbReference type="Pfam" id="PF15526">
    <property type="entry name" value="Ntox21"/>
    <property type="match status" value="1"/>
</dbReference>
<feature type="signal peptide" evidence="1">
    <location>
        <begin position="1"/>
        <end position="28"/>
    </location>
</feature>
<dbReference type="Proteomes" id="UP000323876">
    <property type="component" value="Unassembled WGS sequence"/>
</dbReference>
<feature type="chain" id="PRO_5024452707" description="Novel toxin 21 domain-containing protein" evidence="1">
    <location>
        <begin position="29"/>
        <end position="139"/>
    </location>
</feature>
<name>A0A5N0EAB0_9NOCA</name>
<proteinExistence type="predicted"/>
<keyword evidence="1" id="KW-0732">Signal</keyword>
<dbReference type="CDD" id="cd20685">
    <property type="entry name" value="CdiA-CT_Ecl_RNase-like"/>
    <property type="match status" value="1"/>
</dbReference>
<reference evidence="3 4" key="1">
    <citation type="submission" date="2019-09" db="EMBL/GenBank/DDBJ databases">
        <authorList>
            <person name="Wang X."/>
        </authorList>
    </citation>
    <scope>NUCLEOTIDE SEQUENCE [LARGE SCALE GENOMIC DNA]</scope>
    <source>
        <strain evidence="3 4">CICC 11023</strain>
    </source>
</reference>
<organism evidence="3 4">
    <name type="scientific">Nocardia colli</name>
    <dbReference type="NCBI Taxonomy" id="2545717"/>
    <lineage>
        <taxon>Bacteria</taxon>
        <taxon>Bacillati</taxon>
        <taxon>Actinomycetota</taxon>
        <taxon>Actinomycetes</taxon>
        <taxon>Mycobacteriales</taxon>
        <taxon>Nocardiaceae</taxon>
        <taxon>Nocardia</taxon>
    </lineage>
</organism>